<accession>A0A830BJ78</accession>
<sequence>MPLLGIRACTYVKIQFIALLEQRTGIRSVFWKTARIGERLSPWVAVGCFIVGVSIIFF</sequence>
<proteinExistence type="predicted"/>
<gene>
    <name evidence="2" type="ORF">PHJA_000834400</name>
</gene>
<reference evidence="2" key="1">
    <citation type="submission" date="2020-07" db="EMBL/GenBank/DDBJ databases">
        <title>Ethylene signaling mediates host invasion by parasitic plants.</title>
        <authorList>
            <person name="Yoshida S."/>
        </authorList>
    </citation>
    <scope>NUCLEOTIDE SEQUENCE</scope>
    <source>
        <strain evidence="2">Okayama</strain>
    </source>
</reference>
<keyword evidence="1" id="KW-0472">Membrane</keyword>
<dbReference type="EMBL" id="BMAC01000134">
    <property type="protein sequence ID" value="GFP86906.1"/>
    <property type="molecule type" value="Genomic_DNA"/>
</dbReference>
<evidence type="ECO:0000313" key="3">
    <source>
        <dbReference type="Proteomes" id="UP000653305"/>
    </source>
</evidence>
<name>A0A830BJ78_9LAMI</name>
<keyword evidence="3" id="KW-1185">Reference proteome</keyword>
<dbReference type="Proteomes" id="UP000653305">
    <property type="component" value="Unassembled WGS sequence"/>
</dbReference>
<dbReference type="OrthoDB" id="10034655at2759"/>
<dbReference type="PANTHER" id="PTHR13229">
    <property type="entry name" value="PROTEIN KISH-A"/>
    <property type="match status" value="1"/>
</dbReference>
<protein>
    <submittedName>
        <fullName evidence="2">Protein kish</fullName>
    </submittedName>
</protein>
<dbReference type="AlphaFoldDB" id="A0A830BJ78"/>
<dbReference type="InterPro" id="IPR051523">
    <property type="entry name" value="KISH_domain"/>
</dbReference>
<evidence type="ECO:0000256" key="1">
    <source>
        <dbReference type="SAM" id="Phobius"/>
    </source>
</evidence>
<feature type="transmembrane region" description="Helical" evidence="1">
    <location>
        <begin position="40"/>
        <end position="57"/>
    </location>
</feature>
<evidence type="ECO:0000313" key="2">
    <source>
        <dbReference type="EMBL" id="GFP86906.1"/>
    </source>
</evidence>
<keyword evidence="1" id="KW-1133">Transmembrane helix</keyword>
<keyword evidence="1" id="KW-0812">Transmembrane</keyword>
<comment type="caution">
    <text evidence="2">The sequence shown here is derived from an EMBL/GenBank/DDBJ whole genome shotgun (WGS) entry which is preliminary data.</text>
</comment>
<organism evidence="2 3">
    <name type="scientific">Phtheirospermum japonicum</name>
    <dbReference type="NCBI Taxonomy" id="374723"/>
    <lineage>
        <taxon>Eukaryota</taxon>
        <taxon>Viridiplantae</taxon>
        <taxon>Streptophyta</taxon>
        <taxon>Embryophyta</taxon>
        <taxon>Tracheophyta</taxon>
        <taxon>Spermatophyta</taxon>
        <taxon>Magnoliopsida</taxon>
        <taxon>eudicotyledons</taxon>
        <taxon>Gunneridae</taxon>
        <taxon>Pentapetalae</taxon>
        <taxon>asterids</taxon>
        <taxon>lamiids</taxon>
        <taxon>Lamiales</taxon>
        <taxon>Orobanchaceae</taxon>
        <taxon>Orobanchaceae incertae sedis</taxon>
        <taxon>Phtheirospermum</taxon>
    </lineage>
</organism>